<evidence type="ECO:0000313" key="1">
    <source>
        <dbReference type="EMBL" id="JAH10843.1"/>
    </source>
</evidence>
<organism evidence="1">
    <name type="scientific">Anguilla anguilla</name>
    <name type="common">European freshwater eel</name>
    <name type="synonym">Muraena anguilla</name>
    <dbReference type="NCBI Taxonomy" id="7936"/>
    <lineage>
        <taxon>Eukaryota</taxon>
        <taxon>Metazoa</taxon>
        <taxon>Chordata</taxon>
        <taxon>Craniata</taxon>
        <taxon>Vertebrata</taxon>
        <taxon>Euteleostomi</taxon>
        <taxon>Actinopterygii</taxon>
        <taxon>Neopterygii</taxon>
        <taxon>Teleostei</taxon>
        <taxon>Anguilliformes</taxon>
        <taxon>Anguillidae</taxon>
        <taxon>Anguilla</taxon>
    </lineage>
</organism>
<reference evidence="1" key="2">
    <citation type="journal article" date="2015" name="Fish Shellfish Immunol.">
        <title>Early steps in the European eel (Anguilla anguilla)-Vibrio vulnificus interaction in the gills: Role of the RtxA13 toxin.</title>
        <authorList>
            <person name="Callol A."/>
            <person name="Pajuelo D."/>
            <person name="Ebbesson L."/>
            <person name="Teles M."/>
            <person name="MacKenzie S."/>
            <person name="Amaro C."/>
        </authorList>
    </citation>
    <scope>NUCLEOTIDE SEQUENCE</scope>
</reference>
<accession>A0A0E9Q425</accession>
<sequence length="16" mass="2058">MRVSQELCEKLQKRYF</sequence>
<proteinExistence type="predicted"/>
<reference evidence="1" key="1">
    <citation type="submission" date="2014-11" db="EMBL/GenBank/DDBJ databases">
        <authorList>
            <person name="Amaro Gonzalez C."/>
        </authorList>
    </citation>
    <scope>NUCLEOTIDE SEQUENCE</scope>
</reference>
<dbReference type="AlphaFoldDB" id="A0A0E9Q425"/>
<protein>
    <submittedName>
        <fullName evidence="1">Uncharacterized protein</fullName>
    </submittedName>
</protein>
<dbReference type="EMBL" id="GBXM01097734">
    <property type="protein sequence ID" value="JAH10843.1"/>
    <property type="molecule type" value="Transcribed_RNA"/>
</dbReference>
<name>A0A0E9Q425_ANGAN</name>